<proteinExistence type="predicted"/>
<sequence length="621" mass="69987">MTTTIPCEGDLVPEKRMEAESGEFEGKEKKRKRSIATPRPACSWVHFSREFIKEYNASHPGSSGLKAATKAASDAWKLMSPDEKAKYTNRAREVWDKYLSSTPARAPKPKRQTKLVTRCSPGRLLNVLQRLTPEQKASVKSMGFGSILGLRCRTLRRSLCLWLLEKFNTVRRSLEICGERIPLTPQDVELVMGLGASGKDVVNSGPDELIMELRRKYNASNRGISVRLLEERLAVPEAGEDFKRSFVLYVLGTLLCPTARLDVSPSFLHFLTNMDVMHQYNWGKFLLDRLVREVARYRQGKQRAVGGCLLFLQLFYYECVAVKGLHELAPVAFPCLYSWGEEEISEREKQEKELGGYGSGEVVCKERGLGMGHMGYKSHIETVPAQIMTPQFDQSAAQGQEEQMENKDHVADGFAMEEENTPIANQEVTMMCGEMMADSGRGPCRNMEFGCSEPVDYAYRNHHEESCIYAPCACPIHNCDFVGSSGQLSLHFSTKHWDSGRRFQYDFPLRVSLSKNETFLVLQAEKDGVLFLLNKGTESIGHTLMITCIAPSSLKGQFYYDLVSERGSCSLRLKSYTNNYPGRIQGFPPLDFLFIPFTYLGSSGQLDLEVCIWNPNEAFAE</sequence>
<organism evidence="1 2">
    <name type="scientific">Catharanthus roseus</name>
    <name type="common">Madagascar periwinkle</name>
    <name type="synonym">Vinca rosea</name>
    <dbReference type="NCBI Taxonomy" id="4058"/>
    <lineage>
        <taxon>Eukaryota</taxon>
        <taxon>Viridiplantae</taxon>
        <taxon>Streptophyta</taxon>
        <taxon>Embryophyta</taxon>
        <taxon>Tracheophyta</taxon>
        <taxon>Spermatophyta</taxon>
        <taxon>Magnoliopsida</taxon>
        <taxon>eudicotyledons</taxon>
        <taxon>Gunneridae</taxon>
        <taxon>Pentapetalae</taxon>
        <taxon>asterids</taxon>
        <taxon>lamiids</taxon>
        <taxon>Gentianales</taxon>
        <taxon>Apocynaceae</taxon>
        <taxon>Rauvolfioideae</taxon>
        <taxon>Vinceae</taxon>
        <taxon>Catharanthinae</taxon>
        <taxon>Catharanthus</taxon>
    </lineage>
</organism>
<accession>A0ACC0CHR6</accession>
<protein>
    <submittedName>
        <fullName evidence="1">Uncharacterized protein</fullName>
    </submittedName>
</protein>
<reference evidence="2" key="1">
    <citation type="journal article" date="2023" name="Nat. Plants">
        <title>Single-cell RNA sequencing provides a high-resolution roadmap for understanding the multicellular compartmentation of specialized metabolism.</title>
        <authorList>
            <person name="Sun S."/>
            <person name="Shen X."/>
            <person name="Li Y."/>
            <person name="Li Y."/>
            <person name="Wang S."/>
            <person name="Li R."/>
            <person name="Zhang H."/>
            <person name="Shen G."/>
            <person name="Guo B."/>
            <person name="Wei J."/>
            <person name="Xu J."/>
            <person name="St-Pierre B."/>
            <person name="Chen S."/>
            <person name="Sun C."/>
        </authorList>
    </citation>
    <scope>NUCLEOTIDE SEQUENCE [LARGE SCALE GENOMIC DNA]</scope>
</reference>
<name>A0ACC0CHR6_CATRO</name>
<evidence type="ECO:0000313" key="1">
    <source>
        <dbReference type="EMBL" id="KAI5684348.1"/>
    </source>
</evidence>
<evidence type="ECO:0000313" key="2">
    <source>
        <dbReference type="Proteomes" id="UP001060085"/>
    </source>
</evidence>
<comment type="caution">
    <text evidence="1">The sequence shown here is derived from an EMBL/GenBank/DDBJ whole genome shotgun (WGS) entry which is preliminary data.</text>
</comment>
<dbReference type="Proteomes" id="UP001060085">
    <property type="component" value="Linkage Group LG01"/>
</dbReference>
<gene>
    <name evidence="1" type="ORF">M9H77_05576</name>
</gene>
<dbReference type="EMBL" id="CM044701">
    <property type="protein sequence ID" value="KAI5684348.1"/>
    <property type="molecule type" value="Genomic_DNA"/>
</dbReference>
<keyword evidence="2" id="KW-1185">Reference proteome</keyword>